<comment type="caution">
    <text evidence="1">The sequence shown here is derived from an EMBL/GenBank/DDBJ whole genome shotgun (WGS) entry which is preliminary data.</text>
</comment>
<name>A0A4Y2DLE8_ARAVE</name>
<reference evidence="1 2" key="1">
    <citation type="journal article" date="2019" name="Sci. Rep.">
        <title>Orb-weaving spider Araneus ventricosus genome elucidates the spidroin gene catalogue.</title>
        <authorList>
            <person name="Kono N."/>
            <person name="Nakamura H."/>
            <person name="Ohtoshi R."/>
            <person name="Moran D.A.P."/>
            <person name="Shinohara A."/>
            <person name="Yoshida Y."/>
            <person name="Fujiwara M."/>
            <person name="Mori M."/>
            <person name="Tomita M."/>
            <person name="Arakawa K."/>
        </authorList>
    </citation>
    <scope>NUCLEOTIDE SEQUENCE [LARGE SCALE GENOMIC DNA]</scope>
</reference>
<evidence type="ECO:0000313" key="1">
    <source>
        <dbReference type="EMBL" id="GBM17017.1"/>
    </source>
</evidence>
<sequence>MVLDIIFIFENKQDESSLFFDSGSVLVYLIVGIWNVTVKVNRSLSGWNDFKWVVFIQDIYIDNCDIFIRSVNPDLDCEKLGFGYYVKGRNSCEYNKNISDVVW</sequence>
<dbReference type="AlphaFoldDB" id="A0A4Y2DLE8"/>
<gene>
    <name evidence="1" type="ORF">AVEN_133291_1</name>
</gene>
<keyword evidence="2" id="KW-1185">Reference proteome</keyword>
<evidence type="ECO:0000313" key="2">
    <source>
        <dbReference type="Proteomes" id="UP000499080"/>
    </source>
</evidence>
<organism evidence="1 2">
    <name type="scientific">Araneus ventricosus</name>
    <name type="common">Orbweaver spider</name>
    <name type="synonym">Epeira ventricosa</name>
    <dbReference type="NCBI Taxonomy" id="182803"/>
    <lineage>
        <taxon>Eukaryota</taxon>
        <taxon>Metazoa</taxon>
        <taxon>Ecdysozoa</taxon>
        <taxon>Arthropoda</taxon>
        <taxon>Chelicerata</taxon>
        <taxon>Arachnida</taxon>
        <taxon>Araneae</taxon>
        <taxon>Araneomorphae</taxon>
        <taxon>Entelegynae</taxon>
        <taxon>Araneoidea</taxon>
        <taxon>Araneidae</taxon>
        <taxon>Araneus</taxon>
    </lineage>
</organism>
<proteinExistence type="predicted"/>
<protein>
    <submittedName>
        <fullName evidence="1">Uncharacterized protein</fullName>
    </submittedName>
</protein>
<dbReference type="Proteomes" id="UP000499080">
    <property type="component" value="Unassembled WGS sequence"/>
</dbReference>
<accession>A0A4Y2DLE8</accession>
<dbReference type="EMBL" id="BGPR01000382">
    <property type="protein sequence ID" value="GBM17017.1"/>
    <property type="molecule type" value="Genomic_DNA"/>
</dbReference>